<evidence type="ECO:0000313" key="2">
    <source>
        <dbReference type="EMBL" id="ABC27545.1"/>
    </source>
</evidence>
<evidence type="ECO:0000259" key="1">
    <source>
        <dbReference type="Pfam" id="PF02698"/>
    </source>
</evidence>
<reference evidence="2 3" key="1">
    <citation type="journal article" date="2005" name="Nucleic Acids Res.">
        <title>Genomic blueprint of Hahella chejuensis, a marine microbe producing an algicidal agent.</title>
        <authorList>
            <person name="Jeong H."/>
            <person name="Yim J.H."/>
            <person name="Lee C."/>
            <person name="Choi S.-H."/>
            <person name="Park Y.K."/>
            <person name="Yoon S.H."/>
            <person name="Hur C.-G."/>
            <person name="Kang H.-Y."/>
            <person name="Kim D."/>
            <person name="Lee H.H."/>
            <person name="Park K.H."/>
            <person name="Park S.-H."/>
            <person name="Park H.-S."/>
            <person name="Lee H.K."/>
            <person name="Oh T.K."/>
            <person name="Kim J.F."/>
        </authorList>
    </citation>
    <scope>NUCLEOTIDE SEQUENCE [LARGE SCALE GENOMIC DNA]</scope>
    <source>
        <strain evidence="2 3">KCTC 2396</strain>
    </source>
</reference>
<evidence type="ECO:0000313" key="3">
    <source>
        <dbReference type="Proteomes" id="UP000000238"/>
    </source>
</evidence>
<name>Q2SP79_HAHCH</name>
<gene>
    <name evidence="2" type="ordered locus">HCH_00644</name>
</gene>
<dbReference type="InterPro" id="IPR051599">
    <property type="entry name" value="Cell_Envelope_Assoc"/>
</dbReference>
<dbReference type="Gene3D" id="3.40.50.620">
    <property type="entry name" value="HUPs"/>
    <property type="match status" value="1"/>
</dbReference>
<dbReference type="Proteomes" id="UP000000238">
    <property type="component" value="Chromosome"/>
</dbReference>
<proteinExistence type="predicted"/>
<dbReference type="PANTHER" id="PTHR30336">
    <property type="entry name" value="INNER MEMBRANE PROTEIN, PROBABLE PERMEASE"/>
    <property type="match status" value="1"/>
</dbReference>
<dbReference type="eggNOG" id="COG1434">
    <property type="taxonomic scope" value="Bacteria"/>
</dbReference>
<dbReference type="PANTHER" id="PTHR30336:SF4">
    <property type="entry name" value="ENVELOPE BIOGENESIS FACTOR ELYC"/>
    <property type="match status" value="1"/>
</dbReference>
<dbReference type="CDD" id="cd06259">
    <property type="entry name" value="YdcF-like"/>
    <property type="match status" value="1"/>
</dbReference>
<dbReference type="GO" id="GO:0000270">
    <property type="term" value="P:peptidoglycan metabolic process"/>
    <property type="evidence" value="ECO:0007669"/>
    <property type="project" value="TreeGrafter"/>
</dbReference>
<dbReference type="Pfam" id="PF02698">
    <property type="entry name" value="DUF218"/>
    <property type="match status" value="1"/>
</dbReference>
<sequence length="251" mass="28255">MFFIKKFISYWAMPLPLALLISFIALMMLIRGRRRKLALGMLGVVWLGLFVISTPWFSDKLMAPLESQYPPYAGQEVRYVVVLGGYHESDSSLPITSYIEGDAIYRIIEGMRVALLNPESRLLVSGYARTDPLSNAEAYARLAESLGFPRERIDLQEDPRDTHEEALAAQARMGEQPFALVTSAYHMPRAMQLFEGVGLHPIPAPTGHTIKQHQELDWRRFRPALGGLAATQKAWHEYLGALWANLVASIN</sequence>
<dbReference type="KEGG" id="hch:HCH_00644"/>
<protein>
    <submittedName>
        <fullName evidence="2">Uncharacterized conserved protein</fullName>
    </submittedName>
</protein>
<dbReference type="InterPro" id="IPR003848">
    <property type="entry name" value="DUF218"/>
</dbReference>
<organism evidence="2 3">
    <name type="scientific">Hahella chejuensis (strain KCTC 2396)</name>
    <dbReference type="NCBI Taxonomy" id="349521"/>
    <lineage>
        <taxon>Bacteria</taxon>
        <taxon>Pseudomonadati</taxon>
        <taxon>Pseudomonadota</taxon>
        <taxon>Gammaproteobacteria</taxon>
        <taxon>Oceanospirillales</taxon>
        <taxon>Hahellaceae</taxon>
        <taxon>Hahella</taxon>
    </lineage>
</organism>
<keyword evidence="3" id="KW-1185">Reference proteome</keyword>
<dbReference type="GO" id="GO:0005886">
    <property type="term" value="C:plasma membrane"/>
    <property type="evidence" value="ECO:0007669"/>
    <property type="project" value="TreeGrafter"/>
</dbReference>
<dbReference type="InterPro" id="IPR014729">
    <property type="entry name" value="Rossmann-like_a/b/a_fold"/>
</dbReference>
<dbReference type="GO" id="GO:0043164">
    <property type="term" value="P:Gram-negative-bacterium-type cell wall biogenesis"/>
    <property type="evidence" value="ECO:0007669"/>
    <property type="project" value="TreeGrafter"/>
</dbReference>
<dbReference type="HOGENOM" id="CLU_053514_0_0_6"/>
<dbReference type="AlphaFoldDB" id="Q2SP79"/>
<dbReference type="STRING" id="349521.HCH_00644"/>
<accession>Q2SP79</accession>
<feature type="domain" description="DUF218" evidence="1">
    <location>
        <begin position="79"/>
        <end position="240"/>
    </location>
</feature>
<dbReference type="EMBL" id="CP000155">
    <property type="protein sequence ID" value="ABC27545.1"/>
    <property type="molecule type" value="Genomic_DNA"/>
</dbReference>